<protein>
    <submittedName>
        <fullName evidence="1">Cc_bv8.10_35.4</fullName>
    </submittedName>
</protein>
<reference evidence="2" key="1">
    <citation type="journal article" date="2013" name="Philos. Trans. R. Soc. Lond., B, Biol. Sci.">
        <title>Functional endogenous viral elements in the genome of the parasitoid wasp Cotesia congregata: insights into the evolutionary dynamics of bracoviruses.</title>
        <authorList>
            <person name="Bezier A."/>
            <person name="Louis F."/>
            <person name="Jancek S."/>
            <person name="Periquet G."/>
            <person name="Theze J."/>
            <person name="Gyapay G."/>
            <person name="Musset K."/>
            <person name="Lesobre J."/>
            <person name="Lenoble P."/>
            <person name="Dupuy C."/>
            <person name="Gundersen-Rindal D."/>
            <person name="Herniou E.A.Drezen.J.M."/>
        </authorList>
    </citation>
    <scope>NUCLEOTIDE SEQUENCE</scope>
</reference>
<reference evidence="1" key="2">
    <citation type="submission" date="2021-04" db="EMBL/GenBank/DDBJ databases">
        <authorList>
            <person name="Chebbi M.A.C M."/>
        </authorList>
    </citation>
    <scope>NUCLEOTIDE SEQUENCE</scope>
</reference>
<evidence type="ECO:0000313" key="3">
    <source>
        <dbReference type="Proteomes" id="UP000786811"/>
    </source>
</evidence>
<gene>
    <name evidence="2" type="primary">bv8-10</name>
    <name evidence="1" type="ORF">HICCMSTLAB_LOCUS6212</name>
</gene>
<dbReference type="AlphaFoldDB" id="S6D2Z3"/>
<name>S6D2Z3_COTCN</name>
<proteinExistence type="predicted"/>
<keyword evidence="3" id="KW-1185">Reference proteome</keyword>
<accession>S6D2Z3</accession>
<dbReference type="EMBL" id="CAJNRD030001120">
    <property type="protein sequence ID" value="CAG5092543.1"/>
    <property type="molecule type" value="Genomic_DNA"/>
</dbReference>
<dbReference type="Proteomes" id="UP000786811">
    <property type="component" value="Unassembled WGS sequence"/>
</dbReference>
<dbReference type="EMBL" id="HF586473">
    <property type="protein sequence ID" value="CCQ71263.1"/>
    <property type="molecule type" value="Genomic_DNA"/>
</dbReference>
<sequence length="119" mass="13494">MENNYATITHVELERDIHIPLEWPIRGIESTLLSLAQKMIMESNTEKCFLEVQNIPAKLVRHPTRTGFVNIFQKVSHKEIEDAFRCDVASPKDDRSVKIDIACGSQSISKLSVANAKRT</sequence>
<evidence type="ECO:0000313" key="1">
    <source>
        <dbReference type="EMBL" id="CAG5092543.1"/>
    </source>
</evidence>
<evidence type="ECO:0000313" key="2">
    <source>
        <dbReference type="EMBL" id="CCQ71263.1"/>
    </source>
</evidence>
<organism evidence="2">
    <name type="scientific">Cotesia congregata</name>
    <name type="common">Parasitoid wasp</name>
    <name type="synonym">Apanteles congregatus</name>
    <dbReference type="NCBI Taxonomy" id="51543"/>
    <lineage>
        <taxon>Eukaryota</taxon>
        <taxon>Metazoa</taxon>
        <taxon>Ecdysozoa</taxon>
        <taxon>Arthropoda</taxon>
        <taxon>Hexapoda</taxon>
        <taxon>Insecta</taxon>
        <taxon>Pterygota</taxon>
        <taxon>Neoptera</taxon>
        <taxon>Endopterygota</taxon>
        <taxon>Hymenoptera</taxon>
        <taxon>Apocrita</taxon>
        <taxon>Ichneumonoidea</taxon>
        <taxon>Braconidae</taxon>
        <taxon>Microgastrinae</taxon>
        <taxon>Cotesia</taxon>
    </lineage>
</organism>
<dbReference type="OrthoDB" id="7671380at2759"/>